<evidence type="ECO:0000256" key="1">
    <source>
        <dbReference type="SAM" id="MobiDB-lite"/>
    </source>
</evidence>
<keyword evidence="4" id="KW-1185">Reference proteome</keyword>
<protein>
    <recommendedName>
        <fullName evidence="5">Peptidase</fullName>
    </recommendedName>
</protein>
<dbReference type="InterPro" id="IPR019051">
    <property type="entry name" value="Trp_biosyn_TM_oprn/chp"/>
</dbReference>
<gene>
    <name evidence="3" type="ORF">EEJ31_03810</name>
</gene>
<evidence type="ECO:0000313" key="4">
    <source>
        <dbReference type="Proteomes" id="UP000279859"/>
    </source>
</evidence>
<feature type="transmembrane region" description="Helical" evidence="2">
    <location>
        <begin position="50"/>
        <end position="71"/>
    </location>
</feature>
<feature type="compositionally biased region" description="Basic and acidic residues" evidence="1">
    <location>
        <begin position="202"/>
        <end position="211"/>
    </location>
</feature>
<keyword evidence="2" id="KW-0812">Transmembrane</keyword>
<evidence type="ECO:0000313" key="3">
    <source>
        <dbReference type="EMBL" id="RNE66534.1"/>
    </source>
</evidence>
<feature type="transmembrane region" description="Helical" evidence="2">
    <location>
        <begin position="132"/>
        <end position="155"/>
    </location>
</feature>
<sequence length="211" mass="20827">MTGRRVKLLLILAVLAGSGLALLAWTQTWVEVDVTEAAAASHLSVTGSTAAPAVTALALAGLALAGALTIAGPVIRGVLGVLAVLLGVSVFIAALAPITDPAAASAPAVTAVTGVAGQDAVRTDIAGAAITFWPWIAVAGAVLLAAAGVGVLLTARRWPGPTRRYQTRFAPAEGTAPAAGTARSEPTDAAADAPDAVGDWDQLSRGDDPTA</sequence>
<feature type="transmembrane region" description="Helical" evidence="2">
    <location>
        <begin position="78"/>
        <end position="98"/>
    </location>
</feature>
<keyword evidence="2" id="KW-1133">Transmembrane helix</keyword>
<dbReference type="Pfam" id="PF09534">
    <property type="entry name" value="Trp_oprn_chp"/>
    <property type="match status" value="1"/>
</dbReference>
<comment type="caution">
    <text evidence="3">The sequence shown here is derived from an EMBL/GenBank/DDBJ whole genome shotgun (WGS) entry which is preliminary data.</text>
</comment>
<feature type="region of interest" description="Disordered" evidence="1">
    <location>
        <begin position="169"/>
        <end position="211"/>
    </location>
</feature>
<organism evidence="3 4">
    <name type="scientific">Cryobacterium tepidiphilum</name>
    <dbReference type="NCBI Taxonomy" id="2486026"/>
    <lineage>
        <taxon>Bacteria</taxon>
        <taxon>Bacillati</taxon>
        <taxon>Actinomycetota</taxon>
        <taxon>Actinomycetes</taxon>
        <taxon>Micrococcales</taxon>
        <taxon>Microbacteriaceae</taxon>
        <taxon>Cryobacterium</taxon>
    </lineage>
</organism>
<reference evidence="3 4" key="1">
    <citation type="submission" date="2018-11" db="EMBL/GenBank/DDBJ databases">
        <title>Cryobacterium sp. nov., isolated from rhizosphere soil of lettuce.</title>
        <authorList>
            <person name="Wang Y."/>
        </authorList>
    </citation>
    <scope>NUCLEOTIDE SEQUENCE [LARGE SCALE GENOMIC DNA]</scope>
    <source>
        <strain evidence="3 4">NEAU-85</strain>
    </source>
</reference>
<dbReference type="AlphaFoldDB" id="A0A3M8LP92"/>
<dbReference type="Proteomes" id="UP000279859">
    <property type="component" value="Unassembled WGS sequence"/>
</dbReference>
<evidence type="ECO:0008006" key="5">
    <source>
        <dbReference type="Google" id="ProtNLM"/>
    </source>
</evidence>
<keyword evidence="2" id="KW-0472">Membrane</keyword>
<proteinExistence type="predicted"/>
<accession>A0A3M8LP92</accession>
<name>A0A3M8LP92_9MICO</name>
<feature type="compositionally biased region" description="Low complexity" evidence="1">
    <location>
        <begin position="170"/>
        <end position="201"/>
    </location>
</feature>
<dbReference type="RefSeq" id="WP_123044968.1">
    <property type="nucleotide sequence ID" value="NZ_RDSR01000004.1"/>
</dbReference>
<evidence type="ECO:0000256" key="2">
    <source>
        <dbReference type="SAM" id="Phobius"/>
    </source>
</evidence>
<dbReference type="EMBL" id="RDSR01000004">
    <property type="protein sequence ID" value="RNE66534.1"/>
    <property type="molecule type" value="Genomic_DNA"/>
</dbReference>